<dbReference type="EMBL" id="VSRR010140920">
    <property type="protein sequence ID" value="MPD04403.1"/>
    <property type="molecule type" value="Genomic_DNA"/>
</dbReference>
<gene>
    <name evidence="1" type="ORF">E2C01_100089</name>
</gene>
<dbReference type="Proteomes" id="UP000324222">
    <property type="component" value="Unassembled WGS sequence"/>
</dbReference>
<keyword evidence="2" id="KW-1185">Reference proteome</keyword>
<evidence type="ECO:0000313" key="2">
    <source>
        <dbReference type="Proteomes" id="UP000324222"/>
    </source>
</evidence>
<sequence length="61" mass="7227">MSSLMDKQNRLITENTELKLRLEECEKVKEINLEMKEGMQEIKKQNGILKACHDYEDSLTR</sequence>
<protein>
    <submittedName>
        <fullName evidence="1">Uncharacterized protein</fullName>
    </submittedName>
</protein>
<name>A0A5B7K747_PORTR</name>
<proteinExistence type="predicted"/>
<organism evidence="1 2">
    <name type="scientific">Portunus trituberculatus</name>
    <name type="common">Swimming crab</name>
    <name type="synonym">Neptunus trituberculatus</name>
    <dbReference type="NCBI Taxonomy" id="210409"/>
    <lineage>
        <taxon>Eukaryota</taxon>
        <taxon>Metazoa</taxon>
        <taxon>Ecdysozoa</taxon>
        <taxon>Arthropoda</taxon>
        <taxon>Crustacea</taxon>
        <taxon>Multicrustacea</taxon>
        <taxon>Malacostraca</taxon>
        <taxon>Eumalacostraca</taxon>
        <taxon>Eucarida</taxon>
        <taxon>Decapoda</taxon>
        <taxon>Pleocyemata</taxon>
        <taxon>Brachyura</taxon>
        <taxon>Eubrachyura</taxon>
        <taxon>Portunoidea</taxon>
        <taxon>Portunidae</taxon>
        <taxon>Portuninae</taxon>
        <taxon>Portunus</taxon>
    </lineage>
</organism>
<accession>A0A5B7K747</accession>
<evidence type="ECO:0000313" key="1">
    <source>
        <dbReference type="EMBL" id="MPD04403.1"/>
    </source>
</evidence>
<reference evidence="1 2" key="1">
    <citation type="submission" date="2019-05" db="EMBL/GenBank/DDBJ databases">
        <title>Another draft genome of Portunus trituberculatus and its Hox gene families provides insights of decapod evolution.</title>
        <authorList>
            <person name="Jeong J.-H."/>
            <person name="Song I."/>
            <person name="Kim S."/>
            <person name="Choi T."/>
            <person name="Kim D."/>
            <person name="Ryu S."/>
            <person name="Kim W."/>
        </authorList>
    </citation>
    <scope>NUCLEOTIDE SEQUENCE [LARGE SCALE GENOMIC DNA]</scope>
    <source>
        <tissue evidence="1">Muscle</tissue>
    </source>
</reference>
<comment type="caution">
    <text evidence="1">The sequence shown here is derived from an EMBL/GenBank/DDBJ whole genome shotgun (WGS) entry which is preliminary data.</text>
</comment>
<dbReference type="AlphaFoldDB" id="A0A5B7K747"/>